<sequence length="115" mass="13405">MPVSINSRVAVPGISNCCVFFRKQFLMLRLVFPCCAILCCLFLKLFRNSNVLLLHSLECCHLLHFMYAEFKASYILYIVLPCNQVTIHSQTRTLPFNLHTKPGFIHKKEKSRRNE</sequence>
<accession>A0A2P6RSY9</accession>
<keyword evidence="1" id="KW-1133">Transmembrane helix</keyword>
<name>A0A2P6RSY9_ROSCH</name>
<evidence type="ECO:0000256" key="1">
    <source>
        <dbReference type="SAM" id="Phobius"/>
    </source>
</evidence>
<evidence type="ECO:0000313" key="3">
    <source>
        <dbReference type="Proteomes" id="UP000238479"/>
    </source>
</evidence>
<proteinExistence type="predicted"/>
<dbReference type="Gramene" id="PRQ49554">
    <property type="protein sequence ID" value="PRQ49554"/>
    <property type="gene ID" value="RchiOBHm_Chr2g0123221"/>
</dbReference>
<feature type="transmembrane region" description="Helical" evidence="1">
    <location>
        <begin position="26"/>
        <end position="46"/>
    </location>
</feature>
<keyword evidence="3" id="KW-1185">Reference proteome</keyword>
<organism evidence="2 3">
    <name type="scientific">Rosa chinensis</name>
    <name type="common">China rose</name>
    <dbReference type="NCBI Taxonomy" id="74649"/>
    <lineage>
        <taxon>Eukaryota</taxon>
        <taxon>Viridiplantae</taxon>
        <taxon>Streptophyta</taxon>
        <taxon>Embryophyta</taxon>
        <taxon>Tracheophyta</taxon>
        <taxon>Spermatophyta</taxon>
        <taxon>Magnoliopsida</taxon>
        <taxon>eudicotyledons</taxon>
        <taxon>Gunneridae</taxon>
        <taxon>Pentapetalae</taxon>
        <taxon>rosids</taxon>
        <taxon>fabids</taxon>
        <taxon>Rosales</taxon>
        <taxon>Rosaceae</taxon>
        <taxon>Rosoideae</taxon>
        <taxon>Rosoideae incertae sedis</taxon>
        <taxon>Rosa</taxon>
    </lineage>
</organism>
<keyword evidence="1" id="KW-0472">Membrane</keyword>
<protein>
    <submittedName>
        <fullName evidence="2">Uncharacterized protein</fullName>
    </submittedName>
</protein>
<gene>
    <name evidence="2" type="ORF">RchiOBHm_Chr2g0123221</name>
</gene>
<dbReference type="AlphaFoldDB" id="A0A2P6RSY9"/>
<comment type="caution">
    <text evidence="2">The sequence shown here is derived from an EMBL/GenBank/DDBJ whole genome shotgun (WGS) entry which is preliminary data.</text>
</comment>
<evidence type="ECO:0000313" key="2">
    <source>
        <dbReference type="EMBL" id="PRQ49554.1"/>
    </source>
</evidence>
<dbReference type="Proteomes" id="UP000238479">
    <property type="component" value="Chromosome 2"/>
</dbReference>
<reference evidence="2 3" key="1">
    <citation type="journal article" date="2018" name="Nat. Genet.">
        <title>The Rosa genome provides new insights in the design of modern roses.</title>
        <authorList>
            <person name="Bendahmane M."/>
        </authorList>
    </citation>
    <scope>NUCLEOTIDE SEQUENCE [LARGE SCALE GENOMIC DNA]</scope>
    <source>
        <strain evidence="3">cv. Old Blush</strain>
    </source>
</reference>
<dbReference type="EMBL" id="PDCK01000040">
    <property type="protein sequence ID" value="PRQ49554.1"/>
    <property type="molecule type" value="Genomic_DNA"/>
</dbReference>
<keyword evidence="1" id="KW-0812">Transmembrane</keyword>